<dbReference type="GO" id="GO:0042254">
    <property type="term" value="P:ribosome biogenesis"/>
    <property type="evidence" value="ECO:0007669"/>
    <property type="project" value="UniProtKB-KW"/>
</dbReference>
<dbReference type="AlphaFoldDB" id="A0A382IE30"/>
<dbReference type="CDD" id="cd01854">
    <property type="entry name" value="YjeQ_EngC"/>
    <property type="match status" value="1"/>
</dbReference>
<keyword evidence="6" id="KW-0378">Hydrolase</keyword>
<evidence type="ECO:0000256" key="2">
    <source>
        <dbReference type="ARBA" id="ARBA00022517"/>
    </source>
</evidence>
<dbReference type="InterPro" id="IPR030378">
    <property type="entry name" value="G_CP_dom"/>
</dbReference>
<evidence type="ECO:0000256" key="6">
    <source>
        <dbReference type="ARBA" id="ARBA00022801"/>
    </source>
</evidence>
<dbReference type="SUPFAM" id="SSF52540">
    <property type="entry name" value="P-loop containing nucleoside triphosphate hydrolases"/>
    <property type="match status" value="1"/>
</dbReference>
<evidence type="ECO:0000259" key="10">
    <source>
        <dbReference type="PROSITE" id="PS50936"/>
    </source>
</evidence>
<evidence type="ECO:0008006" key="13">
    <source>
        <dbReference type="Google" id="ProtNLM"/>
    </source>
</evidence>
<dbReference type="EMBL" id="UINC01066600">
    <property type="protein sequence ID" value="SVB97477.1"/>
    <property type="molecule type" value="Genomic_DNA"/>
</dbReference>
<dbReference type="PANTHER" id="PTHR32120:SF10">
    <property type="entry name" value="SMALL RIBOSOMAL SUBUNIT BIOGENESIS GTPASE RSGA"/>
    <property type="match status" value="1"/>
</dbReference>
<protein>
    <recommendedName>
        <fullName evidence="13">EngC GTPase domain-containing protein</fullName>
    </recommendedName>
</protein>
<keyword evidence="1" id="KW-0963">Cytoplasm</keyword>
<keyword evidence="5" id="KW-0547">Nucleotide-binding</keyword>
<reference evidence="12" key="1">
    <citation type="submission" date="2018-05" db="EMBL/GenBank/DDBJ databases">
        <authorList>
            <person name="Lanie J.A."/>
            <person name="Ng W.-L."/>
            <person name="Kazmierczak K.M."/>
            <person name="Andrzejewski T.M."/>
            <person name="Davidsen T.M."/>
            <person name="Wayne K.J."/>
            <person name="Tettelin H."/>
            <person name="Glass J.I."/>
            <person name="Rusch D."/>
            <person name="Podicherti R."/>
            <person name="Tsui H.-C.T."/>
            <person name="Winkler M.E."/>
        </authorList>
    </citation>
    <scope>NUCLEOTIDE SEQUENCE</scope>
</reference>
<feature type="domain" description="CP-type G" evidence="11">
    <location>
        <begin position="87"/>
        <end position="245"/>
    </location>
</feature>
<evidence type="ECO:0000256" key="8">
    <source>
        <dbReference type="ARBA" id="ARBA00022884"/>
    </source>
</evidence>
<keyword evidence="8" id="KW-0694">RNA-binding</keyword>
<keyword evidence="2" id="KW-0690">Ribosome biogenesis</keyword>
<dbReference type="Pfam" id="PF03193">
    <property type="entry name" value="RsgA_GTPase"/>
    <property type="match status" value="1"/>
</dbReference>
<dbReference type="PANTHER" id="PTHR32120">
    <property type="entry name" value="SMALL RIBOSOMAL SUBUNIT BIOGENESIS GTPASE RSGA"/>
    <property type="match status" value="1"/>
</dbReference>
<accession>A0A382IE30</accession>
<dbReference type="GO" id="GO:0003924">
    <property type="term" value="F:GTPase activity"/>
    <property type="evidence" value="ECO:0007669"/>
    <property type="project" value="InterPro"/>
</dbReference>
<keyword evidence="3" id="KW-0479">Metal-binding</keyword>
<keyword evidence="7" id="KW-0862">Zinc</keyword>
<evidence type="ECO:0000313" key="12">
    <source>
        <dbReference type="EMBL" id="SVB97477.1"/>
    </source>
</evidence>
<sequence>MQLEDSAYTIGRITRQDRQHYTVITRSGLKRAQLMGKTRNKSFNKSDLPVVGDWIGIETNTGADGAARILQQYPRKSALCRQAAGEVKEKQILAANIDTVFVISGLDQNFNVNRIERFLMMAWSSNLAVVLLLNKADLFPDHRTQLQALEPILSGSPVHAISALAGTATDTIMSYLGPGKSAALVGSSGVGKSTLVNQLMGTSLMKTKEVRAFDDKGRHTTTHRELCILPNDQGILIDTPGMREAQLWVEPSDISNRYSDIISLSAGCKYSDCRHSQEPRCNVRAAVAEGTLSQYRLTQYQKLTAYLI</sequence>
<gene>
    <name evidence="12" type="ORF">METZ01_LOCUS250331</name>
</gene>
<dbReference type="PROSITE" id="PS50936">
    <property type="entry name" value="ENGC_GTPASE"/>
    <property type="match status" value="1"/>
</dbReference>
<evidence type="ECO:0000256" key="3">
    <source>
        <dbReference type="ARBA" id="ARBA00022723"/>
    </source>
</evidence>
<organism evidence="12">
    <name type="scientific">marine metagenome</name>
    <dbReference type="NCBI Taxonomy" id="408172"/>
    <lineage>
        <taxon>unclassified sequences</taxon>
        <taxon>metagenomes</taxon>
        <taxon>ecological metagenomes</taxon>
    </lineage>
</organism>
<feature type="domain" description="EngC GTPase" evidence="10">
    <location>
        <begin position="95"/>
        <end position="243"/>
    </location>
</feature>
<name>A0A382IE30_9ZZZZ</name>
<dbReference type="GO" id="GO:0005525">
    <property type="term" value="F:GTP binding"/>
    <property type="evidence" value="ECO:0007669"/>
    <property type="project" value="UniProtKB-KW"/>
</dbReference>
<evidence type="ECO:0000256" key="7">
    <source>
        <dbReference type="ARBA" id="ARBA00022833"/>
    </source>
</evidence>
<keyword evidence="4" id="KW-0699">rRNA-binding</keyword>
<evidence type="ECO:0000256" key="9">
    <source>
        <dbReference type="ARBA" id="ARBA00023134"/>
    </source>
</evidence>
<dbReference type="GO" id="GO:0019843">
    <property type="term" value="F:rRNA binding"/>
    <property type="evidence" value="ECO:0007669"/>
    <property type="project" value="UniProtKB-KW"/>
</dbReference>
<dbReference type="Gene3D" id="3.40.50.300">
    <property type="entry name" value="P-loop containing nucleotide triphosphate hydrolases"/>
    <property type="match status" value="1"/>
</dbReference>
<dbReference type="InterPro" id="IPR010914">
    <property type="entry name" value="RsgA_GTPase_dom"/>
</dbReference>
<evidence type="ECO:0000256" key="1">
    <source>
        <dbReference type="ARBA" id="ARBA00022490"/>
    </source>
</evidence>
<dbReference type="GO" id="GO:0046872">
    <property type="term" value="F:metal ion binding"/>
    <property type="evidence" value="ECO:0007669"/>
    <property type="project" value="UniProtKB-KW"/>
</dbReference>
<evidence type="ECO:0000256" key="4">
    <source>
        <dbReference type="ARBA" id="ARBA00022730"/>
    </source>
</evidence>
<dbReference type="PROSITE" id="PS51721">
    <property type="entry name" value="G_CP"/>
    <property type="match status" value="1"/>
</dbReference>
<dbReference type="NCBIfam" id="TIGR00157">
    <property type="entry name" value="ribosome small subunit-dependent GTPase A"/>
    <property type="match status" value="1"/>
</dbReference>
<dbReference type="InterPro" id="IPR004881">
    <property type="entry name" value="Ribosome_biogen_GTPase_RsgA"/>
</dbReference>
<dbReference type="Gene3D" id="1.10.40.50">
    <property type="entry name" value="Probable gtpase engc, domain 3"/>
    <property type="match status" value="1"/>
</dbReference>
<evidence type="ECO:0000259" key="11">
    <source>
        <dbReference type="PROSITE" id="PS51721"/>
    </source>
</evidence>
<dbReference type="HAMAP" id="MF_01820">
    <property type="entry name" value="GTPase_RsgA"/>
    <property type="match status" value="1"/>
</dbReference>
<proteinExistence type="inferred from homology"/>
<dbReference type="InterPro" id="IPR027417">
    <property type="entry name" value="P-loop_NTPase"/>
</dbReference>
<evidence type="ECO:0000256" key="5">
    <source>
        <dbReference type="ARBA" id="ARBA00022741"/>
    </source>
</evidence>
<keyword evidence="9" id="KW-0342">GTP-binding</keyword>